<name>G2I0T0_KOMMN</name>
<dbReference type="EMBL" id="AP012159">
    <property type="protein sequence ID" value="BAK84538.1"/>
    <property type="molecule type" value="Genomic_DNA"/>
</dbReference>
<evidence type="ECO:0000313" key="1">
    <source>
        <dbReference type="EMBL" id="BAK84538.1"/>
    </source>
</evidence>
<sequence>MGIPGYSADQTLAAFKRTLPRGRAWPRGTDTVMHAALAGFMPTAARFINAARSIVPDVFPATATSVLDEWEATLGLPDPCAGNSPTIQQRRNQVVARLADTGGASVGYFVQFAKNLGYDITITQFAPAQADFLCADDPVYDPFWAYVWRVNAASTTVTYFSADQSYADDALAVWGNAVLECEITARVPAHTSVLFAYG</sequence>
<dbReference type="HOGENOM" id="CLU_114463_0_0_5"/>
<gene>
    <name evidence="1" type="ordered locus">GLX_21260</name>
</gene>
<dbReference type="AlphaFoldDB" id="G2I0T0"/>
<dbReference type="Proteomes" id="UP000009044">
    <property type="component" value="Chromosome"/>
</dbReference>
<dbReference type="eggNOG" id="COG3778">
    <property type="taxonomic scope" value="Bacteria"/>
</dbReference>
<dbReference type="InterPro" id="IPR018755">
    <property type="entry name" value="Phage_Mu_Gp48"/>
</dbReference>
<dbReference type="STRING" id="634177.GLX_21260"/>
<accession>G2I0T0</accession>
<dbReference type="Pfam" id="PF10076">
    <property type="entry name" value="Phage_Mu_Gp48"/>
    <property type="match status" value="1"/>
</dbReference>
<evidence type="ECO:0000313" key="2">
    <source>
        <dbReference type="Proteomes" id="UP000009044"/>
    </source>
</evidence>
<reference evidence="2" key="1">
    <citation type="journal article" date="2011" name="J. Bacteriol.">
        <title>Complete genome sequence of NBRC 3288, a unique cellulose-nonproducing strain of Gluconacetobacter xylinus isolated from vinegar.</title>
        <authorList>
            <person name="Ogino H."/>
            <person name="Azuma Y."/>
            <person name="Hosoyama A."/>
            <person name="Nakazawa H."/>
            <person name="Matsutani M."/>
            <person name="Hasegawa A."/>
            <person name="Otsuyama K."/>
            <person name="Matsushita K."/>
            <person name="Fujita N."/>
            <person name="Shirai M."/>
        </authorList>
    </citation>
    <scope>NUCLEOTIDE SEQUENCE [LARGE SCALE GENOMIC DNA]</scope>
    <source>
        <strain evidence="2">NBRC 3288 / BCRC 11682 / LMG 1693</strain>
    </source>
</reference>
<organism evidence="1 2">
    <name type="scientific">Komagataeibacter medellinensis (strain NBRC 3288 / BCRC 11682 / LMG 1693 / Kondo 51)</name>
    <name type="common">Gluconacetobacter medellinensis</name>
    <dbReference type="NCBI Taxonomy" id="634177"/>
    <lineage>
        <taxon>Bacteria</taxon>
        <taxon>Pseudomonadati</taxon>
        <taxon>Pseudomonadota</taxon>
        <taxon>Alphaproteobacteria</taxon>
        <taxon>Acetobacterales</taxon>
        <taxon>Acetobacteraceae</taxon>
        <taxon>Komagataeibacter</taxon>
    </lineage>
</organism>
<dbReference type="KEGG" id="gxy:GLX_21260"/>
<dbReference type="RefSeq" id="WP_014106051.1">
    <property type="nucleotide sequence ID" value="NC_016027.1"/>
</dbReference>
<protein>
    <submittedName>
        <fullName evidence="1">Bacteriophage tail protein</fullName>
    </submittedName>
</protein>
<proteinExistence type="predicted"/>
<dbReference type="PATRIC" id="fig|634177.7.peg.2407"/>